<dbReference type="RefSeq" id="WP_042029966.1">
    <property type="nucleotide sequence ID" value="NZ_CAWOOB010000017.1"/>
</dbReference>
<dbReference type="AlphaFoldDB" id="A0AAC9BC37"/>
<dbReference type="InterPro" id="IPR001455">
    <property type="entry name" value="TusA-like"/>
</dbReference>
<proteinExistence type="predicted"/>
<name>A0AAC9BC37_AERVE</name>
<dbReference type="Proteomes" id="UP000323129">
    <property type="component" value="Unassembled WGS sequence"/>
</dbReference>
<evidence type="ECO:0000313" key="4">
    <source>
        <dbReference type="Proteomes" id="UP000076809"/>
    </source>
</evidence>
<evidence type="ECO:0000313" key="5">
    <source>
        <dbReference type="Proteomes" id="UP000323129"/>
    </source>
</evidence>
<dbReference type="Gene3D" id="3.30.110.40">
    <property type="entry name" value="TusA-like domain"/>
    <property type="match status" value="1"/>
</dbReference>
<dbReference type="SUPFAM" id="SSF64307">
    <property type="entry name" value="SirA-like"/>
    <property type="match status" value="1"/>
</dbReference>
<dbReference type="CDD" id="cd00291">
    <property type="entry name" value="SirA_YedF_YeeD"/>
    <property type="match status" value="1"/>
</dbReference>
<organism evidence="2 4">
    <name type="scientific">Aeromonas veronii</name>
    <dbReference type="NCBI Taxonomy" id="654"/>
    <lineage>
        <taxon>Bacteria</taxon>
        <taxon>Pseudomonadati</taxon>
        <taxon>Pseudomonadota</taxon>
        <taxon>Gammaproteobacteria</taxon>
        <taxon>Aeromonadales</taxon>
        <taxon>Aeromonadaceae</taxon>
        <taxon>Aeromonas</taxon>
    </lineage>
</organism>
<dbReference type="GeneID" id="69550054"/>
<evidence type="ECO:0000259" key="1">
    <source>
        <dbReference type="Pfam" id="PF01206"/>
    </source>
</evidence>
<evidence type="ECO:0000313" key="3">
    <source>
        <dbReference type="EMBL" id="TYD43556.1"/>
    </source>
</evidence>
<sequence>MEYLDLTPWRCPEPLIRLKLWLREAKTGQTVTIRLADAGSRQDIPAYLQRLGHGVILTPEPDNTLSLQLVVGATQPS</sequence>
<protein>
    <submittedName>
        <fullName evidence="2">SirA family protein</fullName>
    </submittedName>
</protein>
<dbReference type="EMBL" id="CP014774">
    <property type="protein sequence ID" value="ANB54921.1"/>
    <property type="molecule type" value="Genomic_DNA"/>
</dbReference>
<reference evidence="3 5" key="2">
    <citation type="submission" date="2017-08" db="EMBL/GenBank/DDBJ databases">
        <title>Aeromonas veronii bv sobria strain NS22 whole genome sequencing.</title>
        <authorList>
            <person name="Katharios P."/>
            <person name="Ha V.Q."/>
            <person name="Smyrli M."/>
        </authorList>
    </citation>
    <scope>NUCLEOTIDE SEQUENCE [LARGE SCALE GENOMIC DNA]</scope>
    <source>
        <strain evidence="3 5">NS22</strain>
    </source>
</reference>
<dbReference type="Pfam" id="PF01206">
    <property type="entry name" value="TusA"/>
    <property type="match status" value="1"/>
</dbReference>
<dbReference type="InterPro" id="IPR036868">
    <property type="entry name" value="TusA-like_sf"/>
</dbReference>
<evidence type="ECO:0000313" key="2">
    <source>
        <dbReference type="EMBL" id="ANB54921.1"/>
    </source>
</evidence>
<dbReference type="EMBL" id="NQMC01000037">
    <property type="protein sequence ID" value="TYD43556.1"/>
    <property type="molecule type" value="Genomic_DNA"/>
</dbReference>
<gene>
    <name evidence="3" type="ORF">CJF24_13415</name>
    <name evidence="2" type="ORF">WM43_20815</name>
</gene>
<keyword evidence="5" id="KW-1185">Reference proteome</keyword>
<feature type="domain" description="UPF0033" evidence="1">
    <location>
        <begin position="3"/>
        <end position="66"/>
    </location>
</feature>
<reference evidence="2 4" key="1">
    <citation type="journal article" date="2016" name="J. Clin. Microbiol.">
        <title>Detection and Whole-Genome Sequencing of Carbapenemase-Producing Aeromonas hydrophila Isolates from Routine Perirectal Surveillance Culture.</title>
        <authorList>
            <person name="Hughes H.Y."/>
            <person name="Conlan S.P."/>
            <person name="Lau A.F."/>
            <person name="Dekker J.P."/>
            <person name="Michelin A.V."/>
            <person name="Youn J.H."/>
            <person name="Henderson D.K."/>
            <person name="Frank K.M."/>
            <person name="Segre J.A."/>
            <person name="Palmore T.N."/>
        </authorList>
    </citation>
    <scope>NUCLEOTIDE SEQUENCE [LARGE SCALE GENOMIC DNA]</scope>
    <source>
        <strain evidence="2 4">AVNIH1</strain>
    </source>
</reference>
<dbReference type="Proteomes" id="UP000076809">
    <property type="component" value="Chromosome"/>
</dbReference>
<accession>A0AAC9BC37</accession>